<name>A0A0J8B0V2_BETVV</name>
<feature type="non-terminal residue" evidence="5">
    <location>
        <position position="1"/>
    </location>
</feature>
<dbReference type="EMBL" id="KQ091694">
    <property type="protein sequence ID" value="KMS94634.1"/>
    <property type="molecule type" value="Genomic_DNA"/>
</dbReference>
<evidence type="ECO:0000256" key="2">
    <source>
        <dbReference type="SAM" id="MobiDB-lite"/>
    </source>
</evidence>
<keyword evidence="6" id="KW-1185">Reference proteome</keyword>
<feature type="region of interest" description="Disordered" evidence="2">
    <location>
        <begin position="308"/>
        <end position="362"/>
    </location>
</feature>
<feature type="compositionally biased region" description="Basic and acidic residues" evidence="2">
    <location>
        <begin position="324"/>
        <end position="343"/>
    </location>
</feature>
<protein>
    <recommendedName>
        <fullName evidence="4">CCHC-type domain-containing protein</fullName>
    </recommendedName>
</protein>
<dbReference type="PANTHER" id="PTHR31569:SF4">
    <property type="entry name" value="SWIM-TYPE DOMAIN-CONTAINING PROTEIN"/>
    <property type="match status" value="1"/>
</dbReference>
<dbReference type="GO" id="GO:0008270">
    <property type="term" value="F:zinc ion binding"/>
    <property type="evidence" value="ECO:0007669"/>
    <property type="project" value="UniProtKB-KW"/>
</dbReference>
<dbReference type="OrthoDB" id="4327540at2759"/>
<evidence type="ECO:0000256" key="3">
    <source>
        <dbReference type="SAM" id="SignalP"/>
    </source>
</evidence>
<reference evidence="5 6" key="1">
    <citation type="journal article" date="2014" name="Nature">
        <title>The genome of the recently domesticated crop plant sugar beet (Beta vulgaris).</title>
        <authorList>
            <person name="Dohm J.C."/>
            <person name="Minoche A.E."/>
            <person name="Holtgrawe D."/>
            <person name="Capella-Gutierrez S."/>
            <person name="Zakrzewski F."/>
            <person name="Tafer H."/>
            <person name="Rupp O."/>
            <person name="Sorensen T.R."/>
            <person name="Stracke R."/>
            <person name="Reinhardt R."/>
            <person name="Goesmann A."/>
            <person name="Kraft T."/>
            <person name="Schulz B."/>
            <person name="Stadler P.F."/>
            <person name="Schmidt T."/>
            <person name="Gabaldon T."/>
            <person name="Lehrach H."/>
            <person name="Weisshaar B."/>
            <person name="Himmelbauer H."/>
        </authorList>
    </citation>
    <scope>NUCLEOTIDE SEQUENCE [LARGE SCALE GENOMIC DNA]</scope>
    <source>
        <tissue evidence="5">Taproot</tissue>
    </source>
</reference>
<dbReference type="Proteomes" id="UP000035740">
    <property type="component" value="Unassembled WGS sequence"/>
</dbReference>
<sequence>APCLSIPCMAPILPVWLVVFNKNVTAKCKPFFTNGEDWERFLSRWVKVTGFYNRSSDLFPIQTFRLCRSQTEEQFDINWMEINISFSSTPGVLNNLLETWIPYKERFVSAWADTKIHFGNVNTSRVEGQHQAAIKNYLKVSTLDIRDVCNRIDLSMQNQWKEYEAKLSSNRIRVSHCLNVPFYRNVIRKISTFALLQVHKQFRISKQPLNEMESRCSFTFTSSMGLPCSHAIKIRMAQNDILSVDDFHPQWRIDDSCPPAAINPQSDIPDIEPLLASVARSYDTLPQHQQAETINQLYFIANQSPDAPSNFQTAITRGRPSGARNREDTSTRRHPSAFERADNQPRAARRCRQCGQTGHDRRTCSIRPEETSCIEYGMPDSF</sequence>
<evidence type="ECO:0000313" key="5">
    <source>
        <dbReference type="EMBL" id="KMS94634.1"/>
    </source>
</evidence>
<evidence type="ECO:0000313" key="6">
    <source>
        <dbReference type="Proteomes" id="UP000035740"/>
    </source>
</evidence>
<keyword evidence="1" id="KW-0479">Metal-binding</keyword>
<dbReference type="OMA" id="WMEINIS"/>
<dbReference type="Gramene" id="KMS94634">
    <property type="protein sequence ID" value="KMS94634"/>
    <property type="gene ID" value="BVRB_016790"/>
</dbReference>
<evidence type="ECO:0000256" key="1">
    <source>
        <dbReference type="PROSITE-ProRule" id="PRU00047"/>
    </source>
</evidence>
<dbReference type="GO" id="GO:0003676">
    <property type="term" value="F:nucleic acid binding"/>
    <property type="evidence" value="ECO:0007669"/>
    <property type="project" value="InterPro"/>
</dbReference>
<dbReference type="PROSITE" id="PS50158">
    <property type="entry name" value="ZF_CCHC"/>
    <property type="match status" value="1"/>
</dbReference>
<accession>A0A0J8B0V2</accession>
<dbReference type="AlphaFoldDB" id="A0A0J8B0V2"/>
<feature type="domain" description="CCHC-type" evidence="4">
    <location>
        <begin position="349"/>
        <end position="364"/>
    </location>
</feature>
<dbReference type="InterPro" id="IPR052579">
    <property type="entry name" value="Zinc_finger_SWIM"/>
</dbReference>
<keyword evidence="1" id="KW-0863">Zinc-finger</keyword>
<feature type="chain" id="PRO_5005294039" description="CCHC-type domain-containing protein" evidence="3">
    <location>
        <begin position="27"/>
        <end position="382"/>
    </location>
</feature>
<gene>
    <name evidence="5" type="ORF">BVRB_016790</name>
</gene>
<keyword evidence="1" id="KW-0862">Zinc</keyword>
<feature type="signal peptide" evidence="3">
    <location>
        <begin position="1"/>
        <end position="26"/>
    </location>
</feature>
<proteinExistence type="predicted"/>
<keyword evidence="3" id="KW-0732">Signal</keyword>
<dbReference type="PANTHER" id="PTHR31569">
    <property type="entry name" value="SWIM-TYPE DOMAIN-CONTAINING PROTEIN"/>
    <property type="match status" value="1"/>
</dbReference>
<dbReference type="InterPro" id="IPR001878">
    <property type="entry name" value="Znf_CCHC"/>
</dbReference>
<organism evidence="5 6">
    <name type="scientific">Beta vulgaris subsp. vulgaris</name>
    <name type="common">Beet</name>
    <dbReference type="NCBI Taxonomy" id="3555"/>
    <lineage>
        <taxon>Eukaryota</taxon>
        <taxon>Viridiplantae</taxon>
        <taxon>Streptophyta</taxon>
        <taxon>Embryophyta</taxon>
        <taxon>Tracheophyta</taxon>
        <taxon>Spermatophyta</taxon>
        <taxon>Magnoliopsida</taxon>
        <taxon>eudicotyledons</taxon>
        <taxon>Gunneridae</taxon>
        <taxon>Pentapetalae</taxon>
        <taxon>Caryophyllales</taxon>
        <taxon>Chenopodiaceae</taxon>
        <taxon>Betoideae</taxon>
        <taxon>Beta</taxon>
    </lineage>
</organism>
<evidence type="ECO:0000259" key="4">
    <source>
        <dbReference type="PROSITE" id="PS50158"/>
    </source>
</evidence>